<sequence length="46" mass="4668">VGKRHDKPIEVRTGNGDLIGTEESGGGLLVEAFLGMDTGSAIAIEG</sequence>
<name>A0A392VXE3_9FABA</name>
<protein>
    <submittedName>
        <fullName evidence="1">Uncharacterized protein</fullName>
    </submittedName>
</protein>
<evidence type="ECO:0000313" key="1">
    <source>
        <dbReference type="EMBL" id="MCI92876.1"/>
    </source>
</evidence>
<proteinExistence type="predicted"/>
<comment type="caution">
    <text evidence="1">The sequence shown here is derived from an EMBL/GenBank/DDBJ whole genome shotgun (WGS) entry which is preliminary data.</text>
</comment>
<keyword evidence="2" id="KW-1185">Reference proteome</keyword>
<evidence type="ECO:0000313" key="2">
    <source>
        <dbReference type="Proteomes" id="UP000265520"/>
    </source>
</evidence>
<dbReference type="Proteomes" id="UP000265520">
    <property type="component" value="Unassembled WGS sequence"/>
</dbReference>
<accession>A0A392VXE3</accession>
<feature type="non-terminal residue" evidence="1">
    <location>
        <position position="1"/>
    </location>
</feature>
<dbReference type="AlphaFoldDB" id="A0A392VXE3"/>
<reference evidence="1 2" key="1">
    <citation type="journal article" date="2018" name="Front. Plant Sci.">
        <title>Red Clover (Trifolium pratense) and Zigzag Clover (T. medium) - A Picture of Genomic Similarities and Differences.</title>
        <authorList>
            <person name="Dluhosova J."/>
            <person name="Istvanek J."/>
            <person name="Nedelnik J."/>
            <person name="Repkova J."/>
        </authorList>
    </citation>
    <scope>NUCLEOTIDE SEQUENCE [LARGE SCALE GENOMIC DNA]</scope>
    <source>
        <strain evidence="2">cv. 10/8</strain>
        <tissue evidence="1">Leaf</tissue>
    </source>
</reference>
<dbReference type="EMBL" id="LXQA011313408">
    <property type="protein sequence ID" value="MCI92876.1"/>
    <property type="molecule type" value="Genomic_DNA"/>
</dbReference>
<organism evidence="1 2">
    <name type="scientific">Trifolium medium</name>
    <dbReference type="NCBI Taxonomy" id="97028"/>
    <lineage>
        <taxon>Eukaryota</taxon>
        <taxon>Viridiplantae</taxon>
        <taxon>Streptophyta</taxon>
        <taxon>Embryophyta</taxon>
        <taxon>Tracheophyta</taxon>
        <taxon>Spermatophyta</taxon>
        <taxon>Magnoliopsida</taxon>
        <taxon>eudicotyledons</taxon>
        <taxon>Gunneridae</taxon>
        <taxon>Pentapetalae</taxon>
        <taxon>rosids</taxon>
        <taxon>fabids</taxon>
        <taxon>Fabales</taxon>
        <taxon>Fabaceae</taxon>
        <taxon>Papilionoideae</taxon>
        <taxon>50 kb inversion clade</taxon>
        <taxon>NPAAA clade</taxon>
        <taxon>Hologalegina</taxon>
        <taxon>IRL clade</taxon>
        <taxon>Trifolieae</taxon>
        <taxon>Trifolium</taxon>
    </lineage>
</organism>